<evidence type="ECO:0000313" key="3">
    <source>
        <dbReference type="Proteomes" id="UP000800200"/>
    </source>
</evidence>
<feature type="transmembrane region" description="Helical" evidence="1">
    <location>
        <begin position="75"/>
        <end position="96"/>
    </location>
</feature>
<proteinExistence type="predicted"/>
<accession>A0A6A6EHS7</accession>
<protein>
    <submittedName>
        <fullName evidence="2">Uncharacterized protein</fullName>
    </submittedName>
</protein>
<keyword evidence="3" id="KW-1185">Reference proteome</keyword>
<name>A0A6A6EHS7_9PEZI</name>
<keyword evidence="1" id="KW-0812">Transmembrane</keyword>
<sequence>MNKMDTKNRDPPKRPLTTFALTLAALILGIPIAAAALVLEKVPIPTVILGSKTINAGPNTTKTISFSLLSGLNDAVMAGAYISIISSILVVVGLVLTRHVSKHNIFGWTLIGPAIANALGQVACLAYVFIVQGQHPEAKSTEEVRYVDGKYDTDGKLYTREAWACMMDKLYKEREGEWAEKACSELKTGRFLTIPLLATSILLLTLAFWQIRRQGGLGWLFGRRKHVERVMAQSKTEYIGLQG</sequence>
<feature type="transmembrane region" description="Helical" evidence="1">
    <location>
        <begin position="108"/>
        <end position="130"/>
    </location>
</feature>
<evidence type="ECO:0000313" key="2">
    <source>
        <dbReference type="EMBL" id="KAF2191617.1"/>
    </source>
</evidence>
<dbReference type="AlphaFoldDB" id="A0A6A6EHS7"/>
<keyword evidence="1" id="KW-0472">Membrane</keyword>
<organism evidence="2 3">
    <name type="scientific">Zopfia rhizophila CBS 207.26</name>
    <dbReference type="NCBI Taxonomy" id="1314779"/>
    <lineage>
        <taxon>Eukaryota</taxon>
        <taxon>Fungi</taxon>
        <taxon>Dikarya</taxon>
        <taxon>Ascomycota</taxon>
        <taxon>Pezizomycotina</taxon>
        <taxon>Dothideomycetes</taxon>
        <taxon>Dothideomycetes incertae sedis</taxon>
        <taxon>Zopfiaceae</taxon>
        <taxon>Zopfia</taxon>
    </lineage>
</organism>
<evidence type="ECO:0000256" key="1">
    <source>
        <dbReference type="SAM" id="Phobius"/>
    </source>
</evidence>
<reference evidence="2" key="1">
    <citation type="journal article" date="2020" name="Stud. Mycol.">
        <title>101 Dothideomycetes genomes: a test case for predicting lifestyles and emergence of pathogens.</title>
        <authorList>
            <person name="Haridas S."/>
            <person name="Albert R."/>
            <person name="Binder M."/>
            <person name="Bloem J."/>
            <person name="Labutti K."/>
            <person name="Salamov A."/>
            <person name="Andreopoulos B."/>
            <person name="Baker S."/>
            <person name="Barry K."/>
            <person name="Bills G."/>
            <person name="Bluhm B."/>
            <person name="Cannon C."/>
            <person name="Castanera R."/>
            <person name="Culley D."/>
            <person name="Daum C."/>
            <person name="Ezra D."/>
            <person name="Gonzalez J."/>
            <person name="Henrissat B."/>
            <person name="Kuo A."/>
            <person name="Liang C."/>
            <person name="Lipzen A."/>
            <person name="Lutzoni F."/>
            <person name="Magnuson J."/>
            <person name="Mondo S."/>
            <person name="Nolan M."/>
            <person name="Ohm R."/>
            <person name="Pangilinan J."/>
            <person name="Park H.-J."/>
            <person name="Ramirez L."/>
            <person name="Alfaro M."/>
            <person name="Sun H."/>
            <person name="Tritt A."/>
            <person name="Yoshinaga Y."/>
            <person name="Zwiers L.-H."/>
            <person name="Turgeon B."/>
            <person name="Goodwin S."/>
            <person name="Spatafora J."/>
            <person name="Crous P."/>
            <person name="Grigoriev I."/>
        </authorList>
    </citation>
    <scope>NUCLEOTIDE SEQUENCE</scope>
    <source>
        <strain evidence="2">CBS 207.26</strain>
    </source>
</reference>
<dbReference type="Proteomes" id="UP000800200">
    <property type="component" value="Unassembled WGS sequence"/>
</dbReference>
<dbReference type="OrthoDB" id="3782375at2759"/>
<keyword evidence="1" id="KW-1133">Transmembrane helix</keyword>
<gene>
    <name evidence="2" type="ORF">K469DRAFT_736268</name>
</gene>
<feature type="transmembrane region" description="Helical" evidence="1">
    <location>
        <begin position="191"/>
        <end position="209"/>
    </location>
</feature>
<dbReference type="EMBL" id="ML994617">
    <property type="protein sequence ID" value="KAF2191617.1"/>
    <property type="molecule type" value="Genomic_DNA"/>
</dbReference>